<keyword evidence="1 3" id="KW-0479">Metal-binding</keyword>
<organism evidence="5 7">
    <name type="scientific">Nicrophorus vespilloides</name>
    <name type="common">Boreal carrion beetle</name>
    <dbReference type="NCBI Taxonomy" id="110193"/>
    <lineage>
        <taxon>Eukaryota</taxon>
        <taxon>Metazoa</taxon>
        <taxon>Ecdysozoa</taxon>
        <taxon>Arthropoda</taxon>
        <taxon>Hexapoda</taxon>
        <taxon>Insecta</taxon>
        <taxon>Pterygota</taxon>
        <taxon>Neoptera</taxon>
        <taxon>Endopterygota</taxon>
        <taxon>Coleoptera</taxon>
        <taxon>Polyphaga</taxon>
        <taxon>Staphyliniformia</taxon>
        <taxon>Silphidae</taxon>
        <taxon>Nicrophorinae</taxon>
        <taxon>Nicrophorus</taxon>
    </lineage>
</organism>
<gene>
    <name evidence="6 7" type="primary">LOC108561670</name>
</gene>
<reference evidence="6 7" key="1">
    <citation type="submission" date="2025-05" db="UniProtKB">
        <authorList>
            <consortium name="RefSeq"/>
        </authorList>
    </citation>
    <scope>IDENTIFICATION</scope>
    <source>
        <tissue evidence="6 7">Whole Larva</tissue>
    </source>
</reference>
<evidence type="ECO:0000256" key="2">
    <source>
        <dbReference type="ARBA" id="ARBA00022833"/>
    </source>
</evidence>
<dbReference type="PROSITE" id="PS50089">
    <property type="entry name" value="ZF_RING_2"/>
    <property type="match status" value="1"/>
</dbReference>
<sequence>MSSGNSLPKREDENQDFQKSRINYYVTHLPVLGKLENEIVVMEPTSDTILNQLIQEVDSWQNRTKIPSETPVCLLCDKTSEHNVTFIPCNHKLACTNCSIYVKKCYSCHVSVEKRVAPDGTDLPIVCKYKDRLDAIRSQLLRIEENFACGICMENIIDIAFECGHRACSRCIENLRGKCHMCRQPISMTIEI</sequence>
<dbReference type="SMART" id="SM00184">
    <property type="entry name" value="RING"/>
    <property type="match status" value="2"/>
</dbReference>
<evidence type="ECO:0000259" key="4">
    <source>
        <dbReference type="PROSITE" id="PS50089"/>
    </source>
</evidence>
<dbReference type="Gene3D" id="3.30.40.10">
    <property type="entry name" value="Zinc/RING finger domain, C3HC4 (zinc finger)"/>
    <property type="match status" value="2"/>
</dbReference>
<keyword evidence="2" id="KW-0862">Zinc</keyword>
<keyword evidence="5" id="KW-1185">Reference proteome</keyword>
<accession>A0ABM1MKV1</accession>
<keyword evidence="1 3" id="KW-0863">Zinc-finger</keyword>
<proteinExistence type="predicted"/>
<name>A0ABM1MKV1_NICVS</name>
<protein>
    <submittedName>
        <fullName evidence="6 7">E3 ubiquitin-protein ligase MIB2-like</fullName>
    </submittedName>
</protein>
<dbReference type="RefSeq" id="XP_017775200.1">
    <property type="nucleotide sequence ID" value="XM_017919711.1"/>
</dbReference>
<evidence type="ECO:0000313" key="6">
    <source>
        <dbReference type="RefSeq" id="XP_017775200.1"/>
    </source>
</evidence>
<dbReference type="Proteomes" id="UP000695000">
    <property type="component" value="Unplaced"/>
</dbReference>
<dbReference type="InterPro" id="IPR013083">
    <property type="entry name" value="Znf_RING/FYVE/PHD"/>
</dbReference>
<feature type="domain" description="RING-type" evidence="4">
    <location>
        <begin position="149"/>
        <end position="183"/>
    </location>
</feature>
<evidence type="ECO:0000313" key="5">
    <source>
        <dbReference type="Proteomes" id="UP000695000"/>
    </source>
</evidence>
<dbReference type="Pfam" id="PF13920">
    <property type="entry name" value="zf-C3HC4_3"/>
    <property type="match status" value="2"/>
</dbReference>
<dbReference type="SUPFAM" id="SSF57850">
    <property type="entry name" value="RING/U-box"/>
    <property type="match status" value="1"/>
</dbReference>
<dbReference type="GeneID" id="108561670"/>
<evidence type="ECO:0000313" key="7">
    <source>
        <dbReference type="RefSeq" id="XP_017775201.1"/>
    </source>
</evidence>
<evidence type="ECO:0000256" key="1">
    <source>
        <dbReference type="ARBA" id="ARBA00022771"/>
    </source>
</evidence>
<dbReference type="RefSeq" id="XP_017775201.1">
    <property type="nucleotide sequence ID" value="XM_017919712.1"/>
</dbReference>
<evidence type="ECO:0000256" key="3">
    <source>
        <dbReference type="PROSITE-ProRule" id="PRU00175"/>
    </source>
</evidence>
<dbReference type="InterPro" id="IPR001841">
    <property type="entry name" value="Znf_RING"/>
</dbReference>